<proteinExistence type="inferred from homology"/>
<dbReference type="Pfam" id="PF01042">
    <property type="entry name" value="Ribonuc_L-PSP"/>
    <property type="match status" value="1"/>
</dbReference>
<reference evidence="2 3" key="1">
    <citation type="submission" date="2018-09" db="EMBL/GenBank/DDBJ databases">
        <title>Genome sequencing of strain 6GH32-13.</title>
        <authorList>
            <person name="Weon H.-Y."/>
            <person name="Heo J."/>
            <person name="Kwon S.-W."/>
        </authorList>
    </citation>
    <scope>NUCLEOTIDE SEQUENCE [LARGE SCALE GENOMIC DNA]</scope>
    <source>
        <strain evidence="2 3">5GH32-13</strain>
    </source>
</reference>
<dbReference type="OrthoDB" id="9799840at2"/>
<dbReference type="GO" id="GO:0005829">
    <property type="term" value="C:cytosol"/>
    <property type="evidence" value="ECO:0007669"/>
    <property type="project" value="TreeGrafter"/>
</dbReference>
<organism evidence="2 3">
    <name type="scientific">Paraflavitalea soli</name>
    <dbReference type="NCBI Taxonomy" id="2315862"/>
    <lineage>
        <taxon>Bacteria</taxon>
        <taxon>Pseudomonadati</taxon>
        <taxon>Bacteroidota</taxon>
        <taxon>Chitinophagia</taxon>
        <taxon>Chitinophagales</taxon>
        <taxon>Chitinophagaceae</taxon>
        <taxon>Paraflavitalea</taxon>
    </lineage>
</organism>
<dbReference type="CDD" id="cd00448">
    <property type="entry name" value="YjgF_YER057c_UK114_family"/>
    <property type="match status" value="1"/>
</dbReference>
<dbReference type="AlphaFoldDB" id="A0A3B7MY72"/>
<sequence length="122" mass="14028">MKHRSINPTGASFSQAYEIKGFKRLVFVSGQVPEDEKEKVPPDFRSQAELVWKNIELQLKAANMTLQDIVRFTIYLSDRKYRGESYEVRHKVLGAHEPSMTIIITGIYDSQWLLEIDAIAAK</sequence>
<dbReference type="EMBL" id="CP032157">
    <property type="protein sequence ID" value="AXY78016.1"/>
    <property type="molecule type" value="Genomic_DNA"/>
</dbReference>
<accession>A0A3B7MY72</accession>
<dbReference type="PANTHER" id="PTHR11803">
    <property type="entry name" value="2-IMINOBUTANOATE/2-IMINOPROPANOATE DEAMINASE RIDA"/>
    <property type="match status" value="1"/>
</dbReference>
<dbReference type="SUPFAM" id="SSF55298">
    <property type="entry name" value="YjgF-like"/>
    <property type="match status" value="1"/>
</dbReference>
<evidence type="ECO:0000313" key="2">
    <source>
        <dbReference type="EMBL" id="AXY78016.1"/>
    </source>
</evidence>
<keyword evidence="3" id="KW-1185">Reference proteome</keyword>
<dbReference type="PANTHER" id="PTHR11803:SF58">
    <property type="entry name" value="PROTEIN HMF1-RELATED"/>
    <property type="match status" value="1"/>
</dbReference>
<dbReference type="InterPro" id="IPR035959">
    <property type="entry name" value="RutC-like_sf"/>
</dbReference>
<protein>
    <submittedName>
        <fullName evidence="2">RidA family protein</fullName>
    </submittedName>
</protein>
<gene>
    <name evidence="2" type="ORF">D3H65_30260</name>
</gene>
<dbReference type="Proteomes" id="UP000263900">
    <property type="component" value="Chromosome"/>
</dbReference>
<evidence type="ECO:0000313" key="3">
    <source>
        <dbReference type="Proteomes" id="UP000263900"/>
    </source>
</evidence>
<dbReference type="GO" id="GO:0019239">
    <property type="term" value="F:deaminase activity"/>
    <property type="evidence" value="ECO:0007669"/>
    <property type="project" value="TreeGrafter"/>
</dbReference>
<comment type="similarity">
    <text evidence="1">Belongs to the RutC family.</text>
</comment>
<dbReference type="KEGG" id="pseg:D3H65_30260"/>
<name>A0A3B7MY72_9BACT</name>
<dbReference type="InterPro" id="IPR006175">
    <property type="entry name" value="YjgF/YER057c/UK114"/>
</dbReference>
<evidence type="ECO:0000256" key="1">
    <source>
        <dbReference type="ARBA" id="ARBA00010552"/>
    </source>
</evidence>
<dbReference type="Gene3D" id="3.30.1330.40">
    <property type="entry name" value="RutC-like"/>
    <property type="match status" value="1"/>
</dbReference>